<reference evidence="2" key="1">
    <citation type="submission" date="2022-11" db="EMBL/GenBank/DDBJ databases">
        <title>Biodiversity and phylogenetic relationships of bacteria.</title>
        <authorList>
            <person name="Machado R.A.R."/>
            <person name="Bhat A."/>
            <person name="Loulou A."/>
            <person name="Kallel S."/>
        </authorList>
    </citation>
    <scope>NUCLEOTIDE SEQUENCE</scope>
    <source>
        <strain evidence="2">A-IN1</strain>
    </source>
</reference>
<keyword evidence="1" id="KW-1133">Transmembrane helix</keyword>
<keyword evidence="1" id="KW-0472">Membrane</keyword>
<proteinExistence type="predicted"/>
<gene>
    <name evidence="2" type="ORF">OSH00_19070</name>
</gene>
<evidence type="ECO:0000256" key="1">
    <source>
        <dbReference type="SAM" id="Phobius"/>
    </source>
</evidence>
<dbReference type="RefSeq" id="WP_266131730.1">
    <property type="nucleotide sequence ID" value="NZ_JAPKMY010000015.1"/>
</dbReference>
<sequence>MKNFVVYSDRHEIAIKASPYCHWDRIDYGYLYFMDRTMRNFLLIAIMSLSVVLSACNDDNNQTSTTNPPAPTCKVHCAP</sequence>
<protein>
    <submittedName>
        <fullName evidence="2">Uncharacterized protein</fullName>
    </submittedName>
</protein>
<dbReference type="AlphaFoldDB" id="A0A9X3IK02"/>
<keyword evidence="1" id="KW-0812">Transmembrane</keyword>
<evidence type="ECO:0000313" key="3">
    <source>
        <dbReference type="Proteomes" id="UP001146019"/>
    </source>
</evidence>
<dbReference type="Proteomes" id="UP001146019">
    <property type="component" value="Unassembled WGS sequence"/>
</dbReference>
<comment type="caution">
    <text evidence="2">The sequence shown here is derived from an EMBL/GenBank/DDBJ whole genome shotgun (WGS) entry which is preliminary data.</text>
</comment>
<evidence type="ECO:0000313" key="2">
    <source>
        <dbReference type="EMBL" id="MCX5469824.1"/>
    </source>
</evidence>
<dbReference type="EMBL" id="JAPKMY010000015">
    <property type="protein sequence ID" value="MCX5469824.1"/>
    <property type="molecule type" value="Genomic_DNA"/>
</dbReference>
<feature type="transmembrane region" description="Helical" evidence="1">
    <location>
        <begin position="38"/>
        <end position="56"/>
    </location>
</feature>
<accession>A0A9X3IK02</accession>
<keyword evidence="3" id="KW-1185">Reference proteome</keyword>
<name>A0A9X3IK02_9GAMM</name>
<organism evidence="2 3">
    <name type="scientific">Acinetobacter nematophilus</name>
    <dbReference type="NCBI Taxonomy" id="2994642"/>
    <lineage>
        <taxon>Bacteria</taxon>
        <taxon>Pseudomonadati</taxon>
        <taxon>Pseudomonadota</taxon>
        <taxon>Gammaproteobacteria</taxon>
        <taxon>Moraxellales</taxon>
        <taxon>Moraxellaceae</taxon>
        <taxon>Acinetobacter</taxon>
    </lineage>
</organism>